<sequence length="1039" mass="118819">MDVEDATTLSYDDFCTRTILGAYSITLKVADGDVAEYGAEGRCTMRLAEYLDLMENGTVGKRYLKDWHFVHAFGHDIYETPPFFKDDWLNWWWDHKESSEDDYRFVYMGPAGSWTPLHQDVFRSYSWSVNVCGRKEWVFYHPDEEPKLKDRFGRFVVPDVTVKYVDKEKFPRFHEATPIHVIQETGDAIFVPSGWYHQVKNLEDTISINHNWFNGYNVRELWEFFKCEYAAVERELEDLKEMGLVGREFVDQCQLVMQANTGINYIDFRELLYTKASDLLSRHEHSENCTATASGKDLLVHLKYVRDILRELNMALDIVDDEDGKTSSAVRSMQMEKAPQEEIEELRQVNDELYREHAKEKAQMQAAVEQERVQTAELTQTINVITEENNQWRESYSALEESKRYGEEQLESEKHELEEQVAQLEDSVRSCTAQMVNSLAELERLRTSNDDHDQQEAELQRQLDERDERFAQLSAEYDSLRMQYDQLQQAQEHTLRSHEDELATKHQEIAAKNQEVVAKQQEMADGENKLQTQISTLQGQIERLQDELKAASANEDVRQVNQSALLRRAEQQTQETQEKLEEANARVKGLEEELALLSNAGPNSNDYATRIRGLQQEVFAKSEQLVQQGEKHLRAAERLDKTKTELAQLRDEISSVRRMLLRGIGLDTTTVGSENASMDDTLYQHVKLEELVRLRLKALEHEWQIAGGPPASVGGSEAASEGAQNGTDPPSCHLMNVENFSALDALGLGGAGRLEREMRVLRSRNKRLMERTEQLERELDASQVGLRDVQSMREKVVEMVGRERVEKELRAKSELTNRELGEKVAALSEHVEKLMVHLKHEAAAKTRAVEAQRRLDKELLEAKDRLATATRKHTAQDAQVAELEQGARILEDQLRLMDEKFIDVRNKLDWTRTAARKENKQLSSELRSLRMKWQMASDSGVLAGLPDWSSPSSVPKFSKKAPLGTSSSESRLPTPKASNNGLSPVVAAVVEDALAIGNGGAPRIKFDIPKLPQPEADAGTPWSDAKLSKLQRQFQDKRR</sequence>
<feature type="coiled-coil region" evidence="1">
    <location>
        <begin position="751"/>
        <end position="785"/>
    </location>
</feature>
<dbReference type="GO" id="GO:0045905">
    <property type="term" value="P:positive regulation of translational termination"/>
    <property type="evidence" value="ECO:0007669"/>
    <property type="project" value="TreeGrafter"/>
</dbReference>
<keyword evidence="1" id="KW-0175">Coiled coil</keyword>
<dbReference type="EMBL" id="JPWU03000053">
    <property type="protein sequence ID" value="KAG2528980.1"/>
    <property type="molecule type" value="Genomic_DNA"/>
</dbReference>
<dbReference type="InterPro" id="IPR050910">
    <property type="entry name" value="JMJD6_ArgDemeth/LysHydrox"/>
</dbReference>
<feature type="domain" description="JmjC" evidence="3">
    <location>
        <begin position="69"/>
        <end position="229"/>
    </location>
</feature>
<name>A0A921VC22_9STRA</name>
<dbReference type="GO" id="GO:0043565">
    <property type="term" value="F:sequence-specific DNA binding"/>
    <property type="evidence" value="ECO:0007669"/>
    <property type="project" value="TreeGrafter"/>
</dbReference>
<dbReference type="Gene3D" id="2.60.120.650">
    <property type="entry name" value="Cupin"/>
    <property type="match status" value="1"/>
</dbReference>
<dbReference type="GO" id="GO:0016706">
    <property type="term" value="F:2-oxoglutarate-dependent dioxygenase activity"/>
    <property type="evidence" value="ECO:0007669"/>
    <property type="project" value="TreeGrafter"/>
</dbReference>
<evidence type="ECO:0000313" key="5">
    <source>
        <dbReference type="Proteomes" id="UP000792063"/>
    </source>
</evidence>
<comment type="caution">
    <text evidence="4">The sequence shown here is derived from an EMBL/GenBank/DDBJ whole genome shotgun (WGS) entry which is preliminary data.</text>
</comment>
<feature type="coiled-coil region" evidence="1">
    <location>
        <begin position="632"/>
        <end position="659"/>
    </location>
</feature>
<evidence type="ECO:0000313" key="4">
    <source>
        <dbReference type="EMBL" id="KAG2528980.1"/>
    </source>
</evidence>
<feature type="region of interest" description="Disordered" evidence="2">
    <location>
        <begin position="707"/>
        <end position="732"/>
    </location>
</feature>
<dbReference type="GO" id="GO:0005737">
    <property type="term" value="C:cytoplasm"/>
    <property type="evidence" value="ECO:0007669"/>
    <property type="project" value="TreeGrafter"/>
</dbReference>
<evidence type="ECO:0000256" key="2">
    <source>
        <dbReference type="SAM" id="MobiDB-lite"/>
    </source>
</evidence>
<reference evidence="4" key="1">
    <citation type="journal article" date="2015" name="Genom Data">
        <title>Genome sequences of six Phytophthora species associated with forests in New Zealand.</title>
        <authorList>
            <person name="Studholme D.J."/>
            <person name="McDougal R.L."/>
            <person name="Sambles C."/>
            <person name="Hansen E."/>
            <person name="Hardy G."/>
            <person name="Grant M."/>
            <person name="Ganley R.J."/>
            <person name="Williams N.M."/>
        </authorList>
    </citation>
    <scope>NUCLEOTIDE SEQUENCE</scope>
    <source>
        <strain evidence="4">NZFS 3630</strain>
    </source>
</reference>
<dbReference type="Pfam" id="PF13621">
    <property type="entry name" value="Cupin_8"/>
    <property type="match status" value="1"/>
</dbReference>
<feature type="region of interest" description="Disordered" evidence="2">
    <location>
        <begin position="1001"/>
        <end position="1039"/>
    </location>
</feature>
<dbReference type="AlphaFoldDB" id="A0A921VC22"/>
<dbReference type="PROSITE" id="PS51184">
    <property type="entry name" value="JMJC"/>
    <property type="match status" value="1"/>
</dbReference>
<feature type="coiled-coil region" evidence="1">
    <location>
        <begin position="852"/>
        <end position="932"/>
    </location>
</feature>
<dbReference type="PANTHER" id="PTHR12480:SF6">
    <property type="entry name" value="2-OXOGLUTARATE AND IRON-DEPENDENT OXYGENASE JMJD4"/>
    <property type="match status" value="1"/>
</dbReference>
<feature type="compositionally biased region" description="Polar residues" evidence="2">
    <location>
        <begin position="964"/>
        <end position="981"/>
    </location>
</feature>
<gene>
    <name evidence="4" type="ORF">JM18_001866</name>
</gene>
<feature type="region of interest" description="Disordered" evidence="2">
    <location>
        <begin position="945"/>
        <end position="981"/>
    </location>
</feature>
<dbReference type="InterPro" id="IPR041667">
    <property type="entry name" value="Cupin_8"/>
</dbReference>
<feature type="compositionally biased region" description="Low complexity" evidence="2">
    <location>
        <begin position="949"/>
        <end position="962"/>
    </location>
</feature>
<feature type="coiled-coil region" evidence="1">
    <location>
        <begin position="343"/>
        <end position="600"/>
    </location>
</feature>
<dbReference type="PANTHER" id="PTHR12480">
    <property type="entry name" value="ARGININE DEMETHYLASE AND LYSYL-HYDROXYLASE JMJD"/>
    <property type="match status" value="1"/>
</dbReference>
<dbReference type="SUPFAM" id="SSF51197">
    <property type="entry name" value="Clavaminate synthase-like"/>
    <property type="match status" value="1"/>
</dbReference>
<evidence type="ECO:0000259" key="3">
    <source>
        <dbReference type="PROSITE" id="PS51184"/>
    </source>
</evidence>
<evidence type="ECO:0000256" key="1">
    <source>
        <dbReference type="SAM" id="Coils"/>
    </source>
</evidence>
<dbReference type="Proteomes" id="UP000792063">
    <property type="component" value="Unassembled WGS sequence"/>
</dbReference>
<accession>A0A921VC22</accession>
<dbReference type="SMART" id="SM00558">
    <property type="entry name" value="JmjC"/>
    <property type="match status" value="1"/>
</dbReference>
<dbReference type="InterPro" id="IPR003347">
    <property type="entry name" value="JmjC_dom"/>
</dbReference>
<protein>
    <recommendedName>
        <fullName evidence="3">JmjC domain-containing protein</fullName>
    </recommendedName>
</protein>
<reference evidence="4" key="2">
    <citation type="submission" date="2020-06" db="EMBL/GenBank/DDBJ databases">
        <authorList>
            <person name="Studholme D.J."/>
        </authorList>
    </citation>
    <scope>NUCLEOTIDE SEQUENCE</scope>
    <source>
        <strain evidence="4">NZFS 3630</strain>
    </source>
</reference>
<proteinExistence type="predicted"/>
<organism evidence="4 5">
    <name type="scientific">Phytophthora kernoviae</name>
    <dbReference type="NCBI Taxonomy" id="325452"/>
    <lineage>
        <taxon>Eukaryota</taxon>
        <taxon>Sar</taxon>
        <taxon>Stramenopiles</taxon>
        <taxon>Oomycota</taxon>
        <taxon>Peronosporomycetes</taxon>
        <taxon>Peronosporales</taxon>
        <taxon>Peronosporaceae</taxon>
        <taxon>Phytophthora</taxon>
    </lineage>
</organism>
<dbReference type="GO" id="GO:0005634">
    <property type="term" value="C:nucleus"/>
    <property type="evidence" value="ECO:0007669"/>
    <property type="project" value="TreeGrafter"/>
</dbReference>